<reference evidence="2 3" key="1">
    <citation type="submission" date="2024-11" db="EMBL/GenBank/DDBJ databases">
        <title>Chromosome-level genome assembly of Eucalyptus globulus Labill. provides insights into its genome evolution.</title>
        <authorList>
            <person name="Li X."/>
        </authorList>
    </citation>
    <scope>NUCLEOTIDE SEQUENCE [LARGE SCALE GENOMIC DNA]</scope>
    <source>
        <strain evidence="2">CL2024</strain>
        <tissue evidence="2">Fresh tender leaves</tissue>
    </source>
</reference>
<gene>
    <name evidence="2" type="ORF">ACJRO7_000990</name>
</gene>
<sequence length="279" mass="31518">MGDSLDEQTIHNSCISSTGVSTSIEGYEEKHSTNSCSTPSIVDLVSLMDGSVHDGSNSWSQQDMASRNQPPEDPSDYSDGSDISDVDEESNVTIRRRVFSLLYLDDEYPTRPVVPIGPAFQAEIPVRVGTCTKNNCDTLESTKYIGIRFWPSEDRINETLLGSNGPGRHELCSRKSPGSASRMKRRVYKSTRKFDEMGEEVSKTWTMREENQFETLMKTNPPVNQASFWDKASKCIPTKSKNSILSYYYNVYNRKRSNMQLRSSTEQIISDNNQPESEE</sequence>
<accession>A0ABD3LQI1</accession>
<dbReference type="SUPFAM" id="SSF46689">
    <property type="entry name" value="Homeodomain-like"/>
    <property type="match status" value="1"/>
</dbReference>
<feature type="region of interest" description="Disordered" evidence="1">
    <location>
        <begin position="52"/>
        <end position="88"/>
    </location>
</feature>
<dbReference type="AlphaFoldDB" id="A0ABD3LQI1"/>
<proteinExistence type="predicted"/>
<evidence type="ECO:0008006" key="4">
    <source>
        <dbReference type="Google" id="ProtNLM"/>
    </source>
</evidence>
<dbReference type="InterPro" id="IPR001005">
    <property type="entry name" value="SANT/Myb"/>
</dbReference>
<comment type="caution">
    <text evidence="2">The sequence shown here is derived from an EMBL/GenBank/DDBJ whole genome shotgun (WGS) entry which is preliminary data.</text>
</comment>
<feature type="compositionally biased region" description="Polar residues" evidence="1">
    <location>
        <begin position="54"/>
        <end position="69"/>
    </location>
</feature>
<organism evidence="2 3">
    <name type="scientific">Eucalyptus globulus</name>
    <name type="common">Tasmanian blue gum</name>
    <dbReference type="NCBI Taxonomy" id="34317"/>
    <lineage>
        <taxon>Eukaryota</taxon>
        <taxon>Viridiplantae</taxon>
        <taxon>Streptophyta</taxon>
        <taxon>Embryophyta</taxon>
        <taxon>Tracheophyta</taxon>
        <taxon>Spermatophyta</taxon>
        <taxon>Magnoliopsida</taxon>
        <taxon>eudicotyledons</taxon>
        <taxon>Gunneridae</taxon>
        <taxon>Pentapetalae</taxon>
        <taxon>rosids</taxon>
        <taxon>malvids</taxon>
        <taxon>Myrtales</taxon>
        <taxon>Myrtaceae</taxon>
        <taxon>Myrtoideae</taxon>
        <taxon>Eucalypteae</taxon>
        <taxon>Eucalyptus</taxon>
    </lineage>
</organism>
<protein>
    <recommendedName>
        <fullName evidence="4">Myb-like domain-containing protein</fullName>
    </recommendedName>
</protein>
<dbReference type="InterPro" id="IPR009057">
    <property type="entry name" value="Homeodomain-like_sf"/>
</dbReference>
<name>A0ABD3LQI1_EUCGL</name>
<dbReference type="PANTHER" id="PTHR46872:SF10">
    <property type="entry name" value="MYB-LIKE DOMAIN-CONTAINING PROTEIN"/>
    <property type="match status" value="1"/>
</dbReference>
<evidence type="ECO:0000313" key="3">
    <source>
        <dbReference type="Proteomes" id="UP001634007"/>
    </source>
</evidence>
<dbReference type="Proteomes" id="UP001634007">
    <property type="component" value="Unassembled WGS sequence"/>
</dbReference>
<dbReference type="Gene3D" id="1.10.10.60">
    <property type="entry name" value="Homeodomain-like"/>
    <property type="match status" value="1"/>
</dbReference>
<keyword evidence="3" id="KW-1185">Reference proteome</keyword>
<dbReference type="CDD" id="cd00167">
    <property type="entry name" value="SANT"/>
    <property type="match status" value="1"/>
</dbReference>
<dbReference type="EMBL" id="JBJKBG010000001">
    <property type="protein sequence ID" value="KAL3753677.1"/>
    <property type="molecule type" value="Genomic_DNA"/>
</dbReference>
<evidence type="ECO:0000313" key="2">
    <source>
        <dbReference type="EMBL" id="KAL3753677.1"/>
    </source>
</evidence>
<dbReference type="PANTHER" id="PTHR46872">
    <property type="entry name" value="DNA BINDING PROTEIN"/>
    <property type="match status" value="1"/>
</dbReference>
<evidence type="ECO:0000256" key="1">
    <source>
        <dbReference type="SAM" id="MobiDB-lite"/>
    </source>
</evidence>